<keyword evidence="3" id="KW-1185">Reference proteome</keyword>
<evidence type="ECO:0000313" key="3">
    <source>
        <dbReference type="Proteomes" id="UP001596091"/>
    </source>
</evidence>
<dbReference type="Pfam" id="PF07642">
    <property type="entry name" value="BBP2"/>
    <property type="match status" value="1"/>
</dbReference>
<accession>A0ABW1ED06</accession>
<comment type="caution">
    <text evidence="2">The sequence shown here is derived from an EMBL/GenBank/DDBJ whole genome shotgun (WGS) entry which is preliminary data.</text>
</comment>
<feature type="region of interest" description="Disordered" evidence="1">
    <location>
        <begin position="39"/>
        <end position="62"/>
    </location>
</feature>
<dbReference type="Proteomes" id="UP001596091">
    <property type="component" value="Unassembled WGS sequence"/>
</dbReference>
<protein>
    <submittedName>
        <fullName evidence="2">Porin</fullName>
    </submittedName>
</protein>
<evidence type="ECO:0000256" key="1">
    <source>
        <dbReference type="SAM" id="MobiDB-lite"/>
    </source>
</evidence>
<dbReference type="RefSeq" id="WP_263337756.1">
    <property type="nucleotide sequence ID" value="NZ_JAGSYH010000004.1"/>
</dbReference>
<sequence>MPALTDGSDRSVPTAPFFKPTDGFFTRWGKAYLADWTGTAPSDPNAPQRRGTPAPISSPPFPASDYPIGGTQVIGAPDTQTYMLQQAIDKDPVHLSKVKWYGWISVGANGSTNNRGNAGKGIPANLPSAYDEFPNMVVLDQLALYTEKLANTVQRDHFDWGFRITNLYGQDYRFTTSHGIFSQQLLVKNAQYGYDPVMFYVDLYFPKLGQGSDLRIGRYISLPDIEAQLAPNNYTYSHSILYTYDCYTQLGANLTTKIDDHWTIQAGISPGCDTAPWTTDAKVTGNGCLVYTWHNGGDALNTCANSINDAKYAYNNLSAYYETWYHKINEHWHTDTEAWYQYMRDTPNMYWYNTGVPNGPLSMFQSPTPWPEHNGAGSTLNFGAVCEDPRLPASQQSARCLANEWAVTNYVEHDFWNHRASLNIRNEVVDDMKGQRTGTPGVFEEHMVGFDFWTGSTVTFRPELSYTHSYSPYGLRALDINPGASVAALSNLTVGETAQQAMRAIGAKTQSLTLAADLIWHF</sequence>
<reference evidence="3" key="1">
    <citation type="journal article" date="2019" name="Int. J. Syst. Evol. Microbiol.">
        <title>The Global Catalogue of Microorganisms (GCM) 10K type strain sequencing project: providing services to taxonomists for standard genome sequencing and annotation.</title>
        <authorList>
            <consortium name="The Broad Institute Genomics Platform"/>
            <consortium name="The Broad Institute Genome Sequencing Center for Infectious Disease"/>
            <person name="Wu L."/>
            <person name="Ma J."/>
        </authorList>
    </citation>
    <scope>NUCLEOTIDE SEQUENCE [LARGE SCALE GENOMIC DNA]</scope>
    <source>
        <strain evidence="3">JCM 4087</strain>
    </source>
</reference>
<name>A0ABW1ED06_9BACT</name>
<gene>
    <name evidence="2" type="ORF">ACFPT7_06415</name>
</gene>
<dbReference type="InterPro" id="IPR011486">
    <property type="entry name" value="BBP2"/>
</dbReference>
<organism evidence="2 3">
    <name type="scientific">Acidicapsa dinghuensis</name>
    <dbReference type="NCBI Taxonomy" id="2218256"/>
    <lineage>
        <taxon>Bacteria</taxon>
        <taxon>Pseudomonadati</taxon>
        <taxon>Acidobacteriota</taxon>
        <taxon>Terriglobia</taxon>
        <taxon>Terriglobales</taxon>
        <taxon>Acidobacteriaceae</taxon>
        <taxon>Acidicapsa</taxon>
    </lineage>
</organism>
<proteinExistence type="predicted"/>
<dbReference type="EMBL" id="JBHSPH010000002">
    <property type="protein sequence ID" value="MFC5861920.1"/>
    <property type="molecule type" value="Genomic_DNA"/>
</dbReference>
<evidence type="ECO:0000313" key="2">
    <source>
        <dbReference type="EMBL" id="MFC5861920.1"/>
    </source>
</evidence>